<protein>
    <recommendedName>
        <fullName evidence="3">PROP1-like PPR domain-containing protein</fullName>
    </recommendedName>
</protein>
<dbReference type="Proteomes" id="UP000095751">
    <property type="component" value="Unassembled WGS sequence"/>
</dbReference>
<dbReference type="Pfam" id="PF13041">
    <property type="entry name" value="PPR_2"/>
    <property type="match status" value="1"/>
</dbReference>
<feature type="domain" description="PROP1-like PPR" evidence="3">
    <location>
        <begin position="314"/>
        <end position="464"/>
    </location>
</feature>
<name>A0A1E7FYP3_9STRA</name>
<proteinExistence type="predicted"/>
<dbReference type="InterPro" id="IPR002885">
    <property type="entry name" value="PPR_rpt"/>
</dbReference>
<dbReference type="AlphaFoldDB" id="A0A1E7FYP3"/>
<evidence type="ECO:0000313" key="4">
    <source>
        <dbReference type="EMBL" id="OEU23267.1"/>
    </source>
</evidence>
<dbReference type="PANTHER" id="PTHR47942">
    <property type="entry name" value="TETRATRICOPEPTIDE REPEAT (TPR)-LIKE SUPERFAMILY PROTEIN-RELATED"/>
    <property type="match status" value="1"/>
</dbReference>
<dbReference type="EMBL" id="KV784353">
    <property type="protein sequence ID" value="OEU23267.1"/>
    <property type="molecule type" value="Genomic_DNA"/>
</dbReference>
<accession>A0A1E7FYP3</accession>
<dbReference type="Pfam" id="PF17177">
    <property type="entry name" value="PPR_long"/>
    <property type="match status" value="1"/>
</dbReference>
<keyword evidence="1" id="KW-0677">Repeat</keyword>
<dbReference type="InterPro" id="IPR011990">
    <property type="entry name" value="TPR-like_helical_dom_sf"/>
</dbReference>
<dbReference type="InterPro" id="IPR051222">
    <property type="entry name" value="PPR/CCM1_RNA-binding"/>
</dbReference>
<evidence type="ECO:0000256" key="1">
    <source>
        <dbReference type="ARBA" id="ARBA00022737"/>
    </source>
</evidence>
<dbReference type="NCBIfam" id="TIGR00756">
    <property type="entry name" value="PPR"/>
    <property type="match status" value="1"/>
</dbReference>
<evidence type="ECO:0000313" key="5">
    <source>
        <dbReference type="Proteomes" id="UP000095751"/>
    </source>
</evidence>
<evidence type="ECO:0000259" key="3">
    <source>
        <dbReference type="Pfam" id="PF17177"/>
    </source>
</evidence>
<gene>
    <name evidence="4" type="ORF">FRACYDRAFT_233439</name>
</gene>
<dbReference type="PANTHER" id="PTHR47942:SF63">
    <property type="entry name" value="PENTATRICOPEPTIDE REPEAT-CONTAINING PROTEIN"/>
    <property type="match status" value="1"/>
</dbReference>
<dbReference type="Pfam" id="PF01535">
    <property type="entry name" value="PPR"/>
    <property type="match status" value="3"/>
</dbReference>
<evidence type="ECO:0000256" key="2">
    <source>
        <dbReference type="PROSITE-ProRule" id="PRU00708"/>
    </source>
</evidence>
<dbReference type="Gene3D" id="1.25.40.10">
    <property type="entry name" value="Tetratricopeptide repeat domain"/>
    <property type="match status" value="4"/>
</dbReference>
<dbReference type="KEGG" id="fcy:FRACYDRAFT_233439"/>
<dbReference type="InParanoid" id="A0A1E7FYP3"/>
<keyword evidence="5" id="KW-1185">Reference proteome</keyword>
<sequence length="769" mass="86035">MHLFVHIVVWNVLQPPKLRALDATDTLAIGISAGYNLVEMMTNRVVMALSMRRATTMINPSSSSISHLSRALKEGRNSRSSYYYICHLRTFQPLSAGVETLTTKNKSHFSNSNPDNTVTYFSCSSSTKKRYFGSDSGSGLSSQKNIQRLKKLRKDLEMWSRRSTRDAPDRATPILQQFFQEFYDEVNARDCHQVISAWNKTRNRKDAPKQAFVILEQMIDVYDKHGNDSVRPTGATYNFVIDTFAQKGDIENACMVFDMQVSDFEMRQNVKAKPNLSTFGNLIYACSKSREKNAAEISKGILARIIDWHEKGKLKEGPNMRILITVMNACARNGDVEGATSILQMMENSVYTVPYIRAYSILINAWSKSKKDDSPAQARSILQELIDMHFNGYIEEGPDVIAYTSVIDTYAARGDVEGACDVLEIMEADFESGNTDAKPNTHTYSSLIHAWSKSRKADSPAQARSILQKLINMYSGGYLNEGPDLIAYSDVMNAYASLGDPQGASDILKMMEDAFNSGNSAAKPDMRAYSTLIHAWAKSGRDHAPQEAKNLLDKIINLHSKGDLEEAPSLISYNSVIDAYASRGDIDGATGVLEMIEADFESGNMDAKPTIWTYTIIMKAWSKSRRDDAPCKATNLLNKINDLYSKGNIEEGPNTITYNAVMDAYANKGDVQGASDVYETMKNDFKSGDRNAEVQTYNILIKAWGRSIKKNAPEEVEKILQEINDQHASGNLQEGPTKRTYSSMINCLQKFKGMEKRVEELKNLRKSCK</sequence>
<organism evidence="4 5">
    <name type="scientific">Fragilariopsis cylindrus CCMP1102</name>
    <dbReference type="NCBI Taxonomy" id="635003"/>
    <lineage>
        <taxon>Eukaryota</taxon>
        <taxon>Sar</taxon>
        <taxon>Stramenopiles</taxon>
        <taxon>Ochrophyta</taxon>
        <taxon>Bacillariophyta</taxon>
        <taxon>Bacillariophyceae</taxon>
        <taxon>Bacillariophycidae</taxon>
        <taxon>Bacillariales</taxon>
        <taxon>Bacillariaceae</taxon>
        <taxon>Fragilariopsis</taxon>
    </lineage>
</organism>
<dbReference type="InterPro" id="IPR033443">
    <property type="entry name" value="PROP1-like_PPR_dom"/>
</dbReference>
<dbReference type="PROSITE" id="PS51375">
    <property type="entry name" value="PPR"/>
    <property type="match status" value="1"/>
</dbReference>
<feature type="repeat" description="PPR" evidence="2">
    <location>
        <begin position="654"/>
        <end position="684"/>
    </location>
</feature>
<reference evidence="4 5" key="1">
    <citation type="submission" date="2016-09" db="EMBL/GenBank/DDBJ databases">
        <title>Extensive genetic diversity and differential bi-allelic expression allows diatom success in the polar Southern Ocean.</title>
        <authorList>
            <consortium name="DOE Joint Genome Institute"/>
            <person name="Mock T."/>
            <person name="Otillar R.P."/>
            <person name="Strauss J."/>
            <person name="Dupont C."/>
            <person name="Frickenhaus S."/>
            <person name="Maumus F."/>
            <person name="Mcmullan M."/>
            <person name="Sanges R."/>
            <person name="Schmutz J."/>
            <person name="Toseland A."/>
            <person name="Valas R."/>
            <person name="Veluchamy A."/>
            <person name="Ward B.J."/>
            <person name="Allen A."/>
            <person name="Barry K."/>
            <person name="Falciatore A."/>
            <person name="Ferrante M."/>
            <person name="Fortunato A.E."/>
            <person name="Gloeckner G."/>
            <person name="Gruber A."/>
            <person name="Hipkin R."/>
            <person name="Janech M."/>
            <person name="Kroth P."/>
            <person name="Leese F."/>
            <person name="Lindquist E."/>
            <person name="Lyon B.R."/>
            <person name="Martin J."/>
            <person name="Mayer C."/>
            <person name="Parker M."/>
            <person name="Quesneville H."/>
            <person name="Raymond J."/>
            <person name="Uhlig C."/>
            <person name="Valentin K.U."/>
            <person name="Worden A.Z."/>
            <person name="Armbrust E.V."/>
            <person name="Bowler C."/>
            <person name="Green B."/>
            <person name="Moulton V."/>
            <person name="Van Oosterhout C."/>
            <person name="Grigoriev I."/>
        </authorList>
    </citation>
    <scope>NUCLEOTIDE SEQUENCE [LARGE SCALE GENOMIC DNA]</scope>
    <source>
        <strain evidence="4 5">CCMP1102</strain>
    </source>
</reference>
<dbReference type="OrthoDB" id="185373at2759"/>